<dbReference type="PANTHER" id="PTHR42899">
    <property type="entry name" value="SPERMATOGENESIS-ASSOCIATED PROTEIN 20"/>
    <property type="match status" value="1"/>
</dbReference>
<gene>
    <name evidence="3" type="ORF">ELE36_18270</name>
</gene>
<sequence length="601" mass="66498">MHRFHKQLFARVFGALSIVFFCAATPLVHASDAGKIVWLHNEADAFAKARAQHRFVLLDLEAVWCHWCHVMDEQTYANPEVAAEISAHYIALRIDQDSRPDIANRYGDFGWPATVVFAADGTEIIKRRGYIEAPRFLSMLKAIVVDPSPIVVATADAAAMPTQHDSALDASTRDELLKRYRDTYDHTLGSLQAAQKFLDYDSVEFAIVHGQSGDATETAMARQTLDAARALFDPAWGGVYQYSTDGDWQHPHFEKLATLQAQYLRVYALAWAAFGKEQDRQAVDSIRGFLDAFLRSPDGAFYVSQDADLHPGEHSDKYFALDDAQRRALGVPRVDKHIYAQQNGMIIESLATWAELGGDATALSEARKSAEWIIKHRALPGGGFRHDEHDAAGPYLADTLAMGRGFLALYRATSERGWLQHASAAADFINLNFSDPNGGFYSAKGAGLIKPLPDFGENVSLARFANLLARYSGKPAHRAAAKHALRYIVNPELALKNLTNPGVLLADTEAQTEPLHLTITGARNDRDAAKLFATVQQLPVWYKRVEWWDRAEGALPNPGVTYPQLKRAAAFVCTESNCSLPIFDPAQIAVFLQKSHEPQSP</sequence>
<accession>A0A411HNT8</accession>
<evidence type="ECO:0000259" key="2">
    <source>
        <dbReference type="Pfam" id="PF03190"/>
    </source>
</evidence>
<evidence type="ECO:0000313" key="3">
    <source>
        <dbReference type="EMBL" id="QBB72153.1"/>
    </source>
</evidence>
<organism evidence="3 4">
    <name type="scientific">Pseudolysobacter antarcticus</name>
    <dbReference type="NCBI Taxonomy" id="2511995"/>
    <lineage>
        <taxon>Bacteria</taxon>
        <taxon>Pseudomonadati</taxon>
        <taxon>Pseudomonadota</taxon>
        <taxon>Gammaproteobacteria</taxon>
        <taxon>Lysobacterales</taxon>
        <taxon>Rhodanobacteraceae</taxon>
        <taxon>Pseudolysobacter</taxon>
    </lineage>
</organism>
<keyword evidence="4" id="KW-1185">Reference proteome</keyword>
<keyword evidence="1" id="KW-0732">Signal</keyword>
<dbReference type="SUPFAM" id="SSF48208">
    <property type="entry name" value="Six-hairpin glycosidases"/>
    <property type="match status" value="1"/>
</dbReference>
<dbReference type="PIRSF" id="PIRSF006402">
    <property type="entry name" value="UCP006402_thioredoxin"/>
    <property type="match status" value="1"/>
</dbReference>
<dbReference type="GO" id="GO:0005975">
    <property type="term" value="P:carbohydrate metabolic process"/>
    <property type="evidence" value="ECO:0007669"/>
    <property type="project" value="InterPro"/>
</dbReference>
<dbReference type="InterPro" id="IPR024705">
    <property type="entry name" value="Ssp411"/>
</dbReference>
<dbReference type="EMBL" id="CP035704">
    <property type="protein sequence ID" value="QBB72153.1"/>
    <property type="molecule type" value="Genomic_DNA"/>
</dbReference>
<feature type="signal peptide" evidence="1">
    <location>
        <begin position="1"/>
        <end position="30"/>
    </location>
</feature>
<dbReference type="SUPFAM" id="SSF52833">
    <property type="entry name" value="Thioredoxin-like"/>
    <property type="match status" value="1"/>
</dbReference>
<dbReference type="InterPro" id="IPR008928">
    <property type="entry name" value="6-hairpin_glycosidase_sf"/>
</dbReference>
<name>A0A411HNT8_9GAMM</name>
<dbReference type="PANTHER" id="PTHR42899:SF1">
    <property type="entry name" value="SPERMATOGENESIS-ASSOCIATED PROTEIN 20"/>
    <property type="match status" value="1"/>
</dbReference>
<protein>
    <submittedName>
        <fullName evidence="3">Thioredoxin domain-containing protein</fullName>
    </submittedName>
</protein>
<reference evidence="3 4" key="1">
    <citation type="submission" date="2019-01" db="EMBL/GenBank/DDBJ databases">
        <title>Pseudolysobacter antarctica gen. nov., sp. nov., isolated from Fildes Peninsula, Antarctica.</title>
        <authorList>
            <person name="Wei Z."/>
            <person name="Peng F."/>
        </authorList>
    </citation>
    <scope>NUCLEOTIDE SEQUENCE [LARGE SCALE GENOMIC DNA]</scope>
    <source>
        <strain evidence="3 4">AQ6-296</strain>
    </source>
</reference>
<dbReference type="InterPro" id="IPR036249">
    <property type="entry name" value="Thioredoxin-like_sf"/>
</dbReference>
<evidence type="ECO:0000313" key="4">
    <source>
        <dbReference type="Proteomes" id="UP000291562"/>
    </source>
</evidence>
<dbReference type="Pfam" id="PF03190">
    <property type="entry name" value="Thioredox_DsbH"/>
    <property type="match status" value="1"/>
</dbReference>
<dbReference type="OrthoDB" id="195735at2"/>
<dbReference type="Proteomes" id="UP000291562">
    <property type="component" value="Chromosome"/>
</dbReference>
<dbReference type="RefSeq" id="WP_129835847.1">
    <property type="nucleotide sequence ID" value="NZ_CP035704.1"/>
</dbReference>
<dbReference type="Gene3D" id="3.40.30.10">
    <property type="entry name" value="Glutaredoxin"/>
    <property type="match status" value="1"/>
</dbReference>
<dbReference type="Gene3D" id="1.50.10.10">
    <property type="match status" value="1"/>
</dbReference>
<evidence type="ECO:0000256" key="1">
    <source>
        <dbReference type="SAM" id="SignalP"/>
    </source>
</evidence>
<dbReference type="AlphaFoldDB" id="A0A411HNT8"/>
<proteinExistence type="predicted"/>
<dbReference type="InterPro" id="IPR004879">
    <property type="entry name" value="Ssp411-like_TRX"/>
</dbReference>
<dbReference type="InterPro" id="IPR012341">
    <property type="entry name" value="6hp_glycosidase-like_sf"/>
</dbReference>
<dbReference type="KEGG" id="xbc:ELE36_18270"/>
<feature type="domain" description="Spermatogenesis-associated protein 20-like TRX" evidence="2">
    <location>
        <begin position="31"/>
        <end position="124"/>
    </location>
</feature>
<feature type="chain" id="PRO_5019551302" evidence="1">
    <location>
        <begin position="31"/>
        <end position="601"/>
    </location>
</feature>